<proteinExistence type="predicted"/>
<dbReference type="SUPFAM" id="SSF158745">
    <property type="entry name" value="LanC-like"/>
    <property type="match status" value="1"/>
</dbReference>
<sequence>MTTATHPLFDPLRHEPVTQAGWDKAAALAAIHSIVMDASDAFSPQGLWPAHPLDEPDPPEARYSMLYMGAAGVIWSLKRLAHWGPGTKGLHAGFTDVVPTLIARNRDLGLMQQGGTASFLMGDSGLLLLEWSLKPSRDVADRLFDVVQGNLCHPAKEALWGSSGTLLAAIHMAEATGERRWADLCERGATQLLDATVADRTLATLQSLALRDENCMNWHPVHDPIGVIGRVPPVQDCHGAPGIVVRLATMPRSPAWDHLLLAAGELTWRAGPLRKGPGLCHGTSGNGYAFLKLWRRTGDAQWLTRARIFAMHSAEQVERERTARGHGRYSLWTGDLGVAHFLASCISADSAVPTLDEF</sequence>
<reference evidence="1 2" key="1">
    <citation type="submission" date="2020-10" db="EMBL/GenBank/DDBJ databases">
        <title>Draft genome of Ramlibacter aquaticus LMG 30558.</title>
        <authorList>
            <person name="Props R."/>
        </authorList>
    </citation>
    <scope>NUCLEOTIDE SEQUENCE [LARGE SCALE GENOMIC DNA]</scope>
    <source>
        <strain evidence="1 2">LMG 30558</strain>
    </source>
</reference>
<evidence type="ECO:0000313" key="1">
    <source>
        <dbReference type="EMBL" id="MBE7940387.1"/>
    </source>
</evidence>
<protein>
    <submittedName>
        <fullName evidence="1">LanC-like protein</fullName>
    </submittedName>
</protein>
<organism evidence="1 2">
    <name type="scientific">Ramlibacter aquaticus</name>
    <dbReference type="NCBI Taxonomy" id="2780094"/>
    <lineage>
        <taxon>Bacteria</taxon>
        <taxon>Pseudomonadati</taxon>
        <taxon>Pseudomonadota</taxon>
        <taxon>Betaproteobacteria</taxon>
        <taxon>Burkholderiales</taxon>
        <taxon>Comamonadaceae</taxon>
        <taxon>Ramlibacter</taxon>
    </lineage>
</organism>
<comment type="caution">
    <text evidence="1">The sequence shown here is derived from an EMBL/GenBank/DDBJ whole genome shotgun (WGS) entry which is preliminary data.</text>
</comment>
<dbReference type="PANTHER" id="PTHR12736">
    <property type="entry name" value="LANC-LIKE PROTEIN"/>
    <property type="match status" value="1"/>
</dbReference>
<accession>A0ABR9SEB9</accession>
<dbReference type="PRINTS" id="PR01950">
    <property type="entry name" value="LANCSUPER"/>
</dbReference>
<name>A0ABR9SEB9_9BURK</name>
<dbReference type="SMART" id="SM01260">
    <property type="entry name" value="LANC_like"/>
    <property type="match status" value="1"/>
</dbReference>
<keyword evidence="2" id="KW-1185">Reference proteome</keyword>
<dbReference type="CDD" id="cd04794">
    <property type="entry name" value="euk_LANCL"/>
    <property type="match status" value="1"/>
</dbReference>
<evidence type="ECO:0000313" key="2">
    <source>
        <dbReference type="Proteomes" id="UP000715965"/>
    </source>
</evidence>
<dbReference type="InterPro" id="IPR007822">
    <property type="entry name" value="LANC-like"/>
</dbReference>
<gene>
    <name evidence="1" type="ORF">IM725_07365</name>
</gene>
<dbReference type="Proteomes" id="UP000715965">
    <property type="component" value="Unassembled WGS sequence"/>
</dbReference>
<dbReference type="Gene3D" id="1.50.10.10">
    <property type="match status" value="1"/>
</dbReference>
<dbReference type="RefSeq" id="WP_193779933.1">
    <property type="nucleotide sequence ID" value="NZ_JADDOJ010000021.1"/>
</dbReference>
<dbReference type="Pfam" id="PF05147">
    <property type="entry name" value="LANC_like"/>
    <property type="match status" value="1"/>
</dbReference>
<dbReference type="InterPro" id="IPR012341">
    <property type="entry name" value="6hp_glycosidase-like_sf"/>
</dbReference>
<dbReference type="EMBL" id="JADDOJ010000021">
    <property type="protein sequence ID" value="MBE7940387.1"/>
    <property type="molecule type" value="Genomic_DNA"/>
</dbReference>
<dbReference type="PANTHER" id="PTHR12736:SF7">
    <property type="entry name" value="LANC-LIKE PROTEIN 3"/>
    <property type="match status" value="1"/>
</dbReference>